<dbReference type="InterPro" id="IPR003661">
    <property type="entry name" value="HisK_dim/P_dom"/>
</dbReference>
<keyword evidence="7" id="KW-1133">Transmembrane helix</keyword>
<dbReference type="PRINTS" id="PR00344">
    <property type="entry name" value="BCTRLSENSOR"/>
</dbReference>
<name>A0ABW5CNU3_9HYPH</name>
<dbReference type="Pfam" id="PF00512">
    <property type="entry name" value="HisKA"/>
    <property type="match status" value="1"/>
</dbReference>
<evidence type="ECO:0000256" key="4">
    <source>
        <dbReference type="ARBA" id="ARBA00022679"/>
    </source>
</evidence>
<feature type="transmembrane region" description="Helical" evidence="7">
    <location>
        <begin position="37"/>
        <end position="60"/>
    </location>
</feature>
<sequence length="822" mass="90053">MVKHRHGWTRGLFAAVSLALMAGPAQAQFLDRAMAPETVFGLALLALLLGAAMIASFWLVRARAATEAENERLRTELTDARNEAETRAAMIAAEGQRIVAWRGREAPELVGQLPDGCPAPRPPEGFLQFAQWMPAQDARTLDEGIARLRERAEPFRMEIEMADGAPLEIVGKTLGALALVRFSPLGGLREELALVKIEHERAMQTIETLQNLFDAAPLPLWLRGRDGALVWINSAFARAVDADGPDEAIERELEFLNAQDRAEISACVAASGVYDGRLTAVVEADRRNFHVVDAAGPLGSAGLAVDVSAAEAVRLELRETMRSHSETLDHLTTAVARFDEKTQLIYHNAAFERLFDLAPAYLEGQPDQISILDRLRSRGILPEDRPLRDLKAEIMAAYRAPQPTDTIWHLADGRTLRVFASPEPQGGATWVFEDLTEKFELESRLNALVRLQGETLDCLNEAVAVFGQDGRLRLSNPIFAEMWGLSKEFVEAKPHIRTFGQTVSVSILAREDDSNASWQGFARAVTAFDEGARESQWGEFELSDGRVQSYGIVPLPNGQTMLTFTDISDARAAERMLRERNEALVEADRMKSDFVQHVNYELRSPLTNIIGFSALLRAQETGPLNERQSEYLDYISTSTSTLLTIVNDILDLATVDAGIMDLDITEVDIAKTVGYAADAVRERLRENEIELEVDVSNAGKSFSADEHRITQILFNLLSNAANFAPAGSTVSLRAARLGEDVVFKVSDEGPGIAKDDISKVFERFEANPSGGRQSGAGLGLSIVKSFVELHGGKVSIAAGPKGGTVVTCRFPVRRSLADRAAE</sequence>
<dbReference type="Proteomes" id="UP001597371">
    <property type="component" value="Unassembled WGS sequence"/>
</dbReference>
<feature type="domain" description="Histidine kinase" evidence="9">
    <location>
        <begin position="597"/>
        <end position="814"/>
    </location>
</feature>
<dbReference type="CDD" id="cd00075">
    <property type="entry name" value="HATPase"/>
    <property type="match status" value="1"/>
</dbReference>
<keyword evidence="4" id="KW-0808">Transferase</keyword>
<dbReference type="InterPro" id="IPR004358">
    <property type="entry name" value="Sig_transdc_His_kin-like_C"/>
</dbReference>
<evidence type="ECO:0000256" key="1">
    <source>
        <dbReference type="ARBA" id="ARBA00000085"/>
    </source>
</evidence>
<dbReference type="Gene3D" id="3.30.565.10">
    <property type="entry name" value="Histidine kinase-like ATPase, C-terminal domain"/>
    <property type="match status" value="1"/>
</dbReference>
<dbReference type="SMART" id="SM00387">
    <property type="entry name" value="HATPase_c"/>
    <property type="match status" value="1"/>
</dbReference>
<dbReference type="SUPFAM" id="SSF55785">
    <property type="entry name" value="PYP-like sensor domain (PAS domain)"/>
    <property type="match status" value="3"/>
</dbReference>
<evidence type="ECO:0000256" key="2">
    <source>
        <dbReference type="ARBA" id="ARBA00012438"/>
    </source>
</evidence>
<dbReference type="SUPFAM" id="SSF47384">
    <property type="entry name" value="Homodimeric domain of signal transducing histidine kinase"/>
    <property type="match status" value="1"/>
</dbReference>
<dbReference type="PROSITE" id="PS50109">
    <property type="entry name" value="HIS_KIN"/>
    <property type="match status" value="1"/>
</dbReference>
<dbReference type="SUPFAM" id="SSF55874">
    <property type="entry name" value="ATPase domain of HSP90 chaperone/DNA topoisomerase II/histidine kinase"/>
    <property type="match status" value="1"/>
</dbReference>
<protein>
    <recommendedName>
        <fullName evidence="2">histidine kinase</fullName>
        <ecNumber evidence="2">2.7.13.3</ecNumber>
    </recommendedName>
</protein>
<dbReference type="CDD" id="cd00082">
    <property type="entry name" value="HisKA"/>
    <property type="match status" value="1"/>
</dbReference>
<comment type="catalytic activity">
    <reaction evidence="1">
        <text>ATP + protein L-histidine = ADP + protein N-phospho-L-histidine.</text>
        <dbReference type="EC" id="2.7.13.3"/>
    </reaction>
</comment>
<dbReference type="Gene3D" id="1.10.287.130">
    <property type="match status" value="1"/>
</dbReference>
<keyword evidence="7" id="KW-0472">Membrane</keyword>
<dbReference type="InterPro" id="IPR036890">
    <property type="entry name" value="HATPase_C_sf"/>
</dbReference>
<dbReference type="InterPro" id="IPR000014">
    <property type="entry name" value="PAS"/>
</dbReference>
<feature type="signal peptide" evidence="8">
    <location>
        <begin position="1"/>
        <end position="27"/>
    </location>
</feature>
<evidence type="ECO:0000256" key="3">
    <source>
        <dbReference type="ARBA" id="ARBA00022553"/>
    </source>
</evidence>
<organism evidence="10 11">
    <name type="scientific">Aureimonas populi</name>
    <dbReference type="NCBI Taxonomy" id="1701758"/>
    <lineage>
        <taxon>Bacteria</taxon>
        <taxon>Pseudomonadati</taxon>
        <taxon>Pseudomonadota</taxon>
        <taxon>Alphaproteobacteria</taxon>
        <taxon>Hyphomicrobiales</taxon>
        <taxon>Aurantimonadaceae</taxon>
        <taxon>Aureimonas</taxon>
    </lineage>
</organism>
<evidence type="ECO:0000256" key="6">
    <source>
        <dbReference type="ARBA" id="ARBA00023012"/>
    </source>
</evidence>
<keyword evidence="7" id="KW-0812">Transmembrane</keyword>
<dbReference type="EMBL" id="JBHUIJ010000022">
    <property type="protein sequence ID" value="MFD2238849.1"/>
    <property type="molecule type" value="Genomic_DNA"/>
</dbReference>
<keyword evidence="5" id="KW-0418">Kinase</keyword>
<keyword evidence="11" id="KW-1185">Reference proteome</keyword>
<keyword evidence="10" id="KW-0067">ATP-binding</keyword>
<dbReference type="PANTHER" id="PTHR43711">
    <property type="entry name" value="TWO-COMPONENT HISTIDINE KINASE"/>
    <property type="match status" value="1"/>
</dbReference>
<dbReference type="EC" id="2.7.13.3" evidence="2"/>
<comment type="caution">
    <text evidence="10">The sequence shown here is derived from an EMBL/GenBank/DDBJ whole genome shotgun (WGS) entry which is preliminary data.</text>
</comment>
<dbReference type="Pfam" id="PF13188">
    <property type="entry name" value="PAS_8"/>
    <property type="match status" value="1"/>
</dbReference>
<dbReference type="SMART" id="SM00091">
    <property type="entry name" value="PAS"/>
    <property type="match status" value="3"/>
</dbReference>
<evidence type="ECO:0000256" key="8">
    <source>
        <dbReference type="SAM" id="SignalP"/>
    </source>
</evidence>
<reference evidence="11" key="1">
    <citation type="journal article" date="2019" name="Int. J. Syst. Evol. Microbiol.">
        <title>The Global Catalogue of Microorganisms (GCM) 10K type strain sequencing project: providing services to taxonomists for standard genome sequencing and annotation.</title>
        <authorList>
            <consortium name="The Broad Institute Genomics Platform"/>
            <consortium name="The Broad Institute Genome Sequencing Center for Infectious Disease"/>
            <person name="Wu L."/>
            <person name="Ma J."/>
        </authorList>
    </citation>
    <scope>NUCLEOTIDE SEQUENCE [LARGE SCALE GENOMIC DNA]</scope>
    <source>
        <strain evidence="11">ZS-35-S2</strain>
    </source>
</reference>
<dbReference type="InterPro" id="IPR003594">
    <property type="entry name" value="HATPase_dom"/>
</dbReference>
<feature type="chain" id="PRO_5045458505" description="histidine kinase" evidence="8">
    <location>
        <begin position="28"/>
        <end position="822"/>
    </location>
</feature>
<dbReference type="InterPro" id="IPR035965">
    <property type="entry name" value="PAS-like_dom_sf"/>
</dbReference>
<dbReference type="PANTHER" id="PTHR43711:SF26">
    <property type="entry name" value="SENSOR HISTIDINE KINASE RCSC"/>
    <property type="match status" value="1"/>
</dbReference>
<gene>
    <name evidence="10" type="ORF">ACFSKQ_15450</name>
</gene>
<dbReference type="Pfam" id="PF12860">
    <property type="entry name" value="PAS_7"/>
    <property type="match status" value="2"/>
</dbReference>
<dbReference type="GO" id="GO:0005524">
    <property type="term" value="F:ATP binding"/>
    <property type="evidence" value="ECO:0007669"/>
    <property type="project" value="UniProtKB-KW"/>
</dbReference>
<accession>A0ABW5CNU3</accession>
<dbReference type="InterPro" id="IPR036097">
    <property type="entry name" value="HisK_dim/P_sf"/>
</dbReference>
<dbReference type="Pfam" id="PF02518">
    <property type="entry name" value="HATPase_c"/>
    <property type="match status" value="1"/>
</dbReference>
<evidence type="ECO:0000259" key="9">
    <source>
        <dbReference type="PROSITE" id="PS50109"/>
    </source>
</evidence>
<proteinExistence type="predicted"/>
<keyword evidence="10" id="KW-0547">Nucleotide-binding</keyword>
<evidence type="ECO:0000256" key="5">
    <source>
        <dbReference type="ARBA" id="ARBA00022777"/>
    </source>
</evidence>
<evidence type="ECO:0000256" key="7">
    <source>
        <dbReference type="SAM" id="Phobius"/>
    </source>
</evidence>
<evidence type="ECO:0000313" key="11">
    <source>
        <dbReference type="Proteomes" id="UP001597371"/>
    </source>
</evidence>
<dbReference type="Gene3D" id="3.30.450.20">
    <property type="entry name" value="PAS domain"/>
    <property type="match status" value="2"/>
</dbReference>
<keyword evidence="6" id="KW-0902">Two-component regulatory system</keyword>
<evidence type="ECO:0000313" key="10">
    <source>
        <dbReference type="EMBL" id="MFD2238849.1"/>
    </source>
</evidence>
<dbReference type="SMART" id="SM00388">
    <property type="entry name" value="HisKA"/>
    <property type="match status" value="1"/>
</dbReference>
<keyword evidence="8" id="KW-0732">Signal</keyword>
<dbReference type="InterPro" id="IPR005467">
    <property type="entry name" value="His_kinase_dom"/>
</dbReference>
<keyword evidence="3" id="KW-0597">Phosphoprotein</keyword>
<dbReference type="RefSeq" id="WP_209737305.1">
    <property type="nucleotide sequence ID" value="NZ_CP072611.1"/>
</dbReference>
<dbReference type="InterPro" id="IPR050736">
    <property type="entry name" value="Sensor_HK_Regulatory"/>
</dbReference>